<evidence type="ECO:0000313" key="2">
    <source>
        <dbReference type="EMBL" id="CAE7481244.1"/>
    </source>
</evidence>
<reference evidence="2" key="1">
    <citation type="submission" date="2021-02" db="EMBL/GenBank/DDBJ databases">
        <authorList>
            <person name="Dougan E. K."/>
            <person name="Rhodes N."/>
            <person name="Thang M."/>
            <person name="Chan C."/>
        </authorList>
    </citation>
    <scope>NUCLEOTIDE SEQUENCE</scope>
</reference>
<evidence type="ECO:0000256" key="1">
    <source>
        <dbReference type="SAM" id="MobiDB-lite"/>
    </source>
</evidence>
<protein>
    <submittedName>
        <fullName evidence="2">Uncharacterized protein</fullName>
    </submittedName>
</protein>
<comment type="caution">
    <text evidence="2">The sequence shown here is derived from an EMBL/GenBank/DDBJ whole genome shotgun (WGS) entry which is preliminary data.</text>
</comment>
<feature type="non-terminal residue" evidence="2">
    <location>
        <position position="1"/>
    </location>
</feature>
<keyword evidence="3" id="KW-1185">Reference proteome</keyword>
<organism evidence="2 3">
    <name type="scientific">Symbiodinium necroappetens</name>
    <dbReference type="NCBI Taxonomy" id="1628268"/>
    <lineage>
        <taxon>Eukaryota</taxon>
        <taxon>Sar</taxon>
        <taxon>Alveolata</taxon>
        <taxon>Dinophyceae</taxon>
        <taxon>Suessiales</taxon>
        <taxon>Symbiodiniaceae</taxon>
        <taxon>Symbiodinium</taxon>
    </lineage>
</organism>
<name>A0A812SKF1_9DINO</name>
<dbReference type="OrthoDB" id="10559233at2759"/>
<dbReference type="AlphaFoldDB" id="A0A812SKF1"/>
<feature type="region of interest" description="Disordered" evidence="1">
    <location>
        <begin position="337"/>
        <end position="394"/>
    </location>
</feature>
<feature type="region of interest" description="Disordered" evidence="1">
    <location>
        <begin position="243"/>
        <end position="270"/>
    </location>
</feature>
<accession>A0A812SKF1</accession>
<proteinExistence type="predicted"/>
<feature type="compositionally biased region" description="Acidic residues" evidence="1">
    <location>
        <begin position="351"/>
        <end position="361"/>
    </location>
</feature>
<gene>
    <name evidence="2" type="ORF">SNEC2469_LOCUS13618</name>
</gene>
<evidence type="ECO:0000313" key="3">
    <source>
        <dbReference type="Proteomes" id="UP000601435"/>
    </source>
</evidence>
<dbReference type="Proteomes" id="UP000601435">
    <property type="component" value="Unassembled WGS sequence"/>
</dbReference>
<sequence length="394" mass="42108">DGRAMVVELGAAKEGAVLLMAPPDASATYPELVRARRCRLVEVGGRLGAEAATWLRMLAGQRTLETQAAARAPWVARWSGLLAVAAQRAIAESLLELRLAGECDVAGEAPELHEVLADVRWQLPVIGSRQGRARVVRHILMGRFLRAKHGGGDGKGAGDRRVDTTGAGVRARASSLVIDECSPRAGHVATQLANADVPESVLGAFALAKLTSGRRKHPKRKAKIRKGWTLPVGPICLEPLSAGMSASLPPEPPRPGSSPLDDEDDDVPYVPRRGRWRRRVKPFGCRRVKDERDPAAHAWGPELEEVLSAAQMNEDFMLAQSGATALLALASLDQEAVDGRVPPGAPPGNGAEEEEEEEEEVGGGPVYRYKCTYGARSGSRGQGHVLNGLRESTD</sequence>
<dbReference type="EMBL" id="CAJNJA010021761">
    <property type="protein sequence ID" value="CAE7481244.1"/>
    <property type="molecule type" value="Genomic_DNA"/>
</dbReference>